<organism evidence="1">
    <name type="scientific">Cucumis melo</name>
    <name type="common">Muskmelon</name>
    <dbReference type="NCBI Taxonomy" id="3656"/>
    <lineage>
        <taxon>Eukaryota</taxon>
        <taxon>Viridiplantae</taxon>
        <taxon>Streptophyta</taxon>
        <taxon>Embryophyta</taxon>
        <taxon>Tracheophyta</taxon>
        <taxon>Spermatophyta</taxon>
        <taxon>Magnoliopsida</taxon>
        <taxon>eudicotyledons</taxon>
        <taxon>Gunneridae</taxon>
        <taxon>Pentapetalae</taxon>
        <taxon>rosids</taxon>
        <taxon>fabids</taxon>
        <taxon>Cucurbitales</taxon>
        <taxon>Cucurbitaceae</taxon>
        <taxon>Benincaseae</taxon>
        <taxon>Cucumis</taxon>
    </lineage>
</organism>
<name>A0A9I9DST7_CUCME</name>
<dbReference type="AlphaFoldDB" id="A0A9I9DST7"/>
<protein>
    <submittedName>
        <fullName evidence="1">Uncharacterized protein</fullName>
    </submittedName>
</protein>
<evidence type="ECO:0000313" key="1">
    <source>
        <dbReference type="EnsemblPlants" id="MELO3C023005.2.1"/>
    </source>
</evidence>
<accession>A0A9I9DST7</accession>
<reference evidence="1" key="1">
    <citation type="submission" date="2023-03" db="UniProtKB">
        <authorList>
            <consortium name="EnsemblPlants"/>
        </authorList>
    </citation>
    <scope>IDENTIFICATION</scope>
</reference>
<dbReference type="EnsemblPlants" id="MELO3C023005.2.1">
    <property type="protein sequence ID" value="MELO3C023005.2.1"/>
    <property type="gene ID" value="MELO3C023005.2"/>
</dbReference>
<dbReference type="Gramene" id="MELO3C023005.2.1">
    <property type="protein sequence ID" value="MELO3C023005.2.1"/>
    <property type="gene ID" value="MELO3C023005.2"/>
</dbReference>
<sequence>MKDSDGAACESREEVGVQWSVCCLNLNVFKEQKGLRRKGSLADSDGTETVEQSWEIVRIKVVVVLWKWKRKPLICSTESSITVGFSFGYAQ</sequence>
<proteinExistence type="predicted"/>